<proteinExistence type="predicted"/>
<evidence type="ECO:0000313" key="3">
    <source>
        <dbReference type="Proteomes" id="UP001589750"/>
    </source>
</evidence>
<evidence type="ECO:0008006" key="4">
    <source>
        <dbReference type="Google" id="ProtNLM"/>
    </source>
</evidence>
<keyword evidence="3" id="KW-1185">Reference proteome</keyword>
<name>A0ABV5K6M2_9ACTN</name>
<comment type="caution">
    <text evidence="2">The sequence shown here is derived from an EMBL/GenBank/DDBJ whole genome shotgun (WGS) entry which is preliminary data.</text>
</comment>
<dbReference type="EMBL" id="JBHMDG010000001">
    <property type="protein sequence ID" value="MFB9311495.1"/>
    <property type="molecule type" value="Genomic_DNA"/>
</dbReference>
<organism evidence="2 3">
    <name type="scientific">Nocardioides plantarum</name>
    <dbReference type="NCBI Taxonomy" id="29299"/>
    <lineage>
        <taxon>Bacteria</taxon>
        <taxon>Bacillati</taxon>
        <taxon>Actinomycetota</taxon>
        <taxon>Actinomycetes</taxon>
        <taxon>Propionibacteriales</taxon>
        <taxon>Nocardioidaceae</taxon>
        <taxon>Nocardioides</taxon>
    </lineage>
</organism>
<evidence type="ECO:0000256" key="1">
    <source>
        <dbReference type="SAM" id="MobiDB-lite"/>
    </source>
</evidence>
<evidence type="ECO:0000313" key="2">
    <source>
        <dbReference type="EMBL" id="MFB9311495.1"/>
    </source>
</evidence>
<feature type="region of interest" description="Disordered" evidence="1">
    <location>
        <begin position="274"/>
        <end position="297"/>
    </location>
</feature>
<dbReference type="RefSeq" id="WP_140008727.1">
    <property type="nucleotide sequence ID" value="NZ_JBHMDG010000001.1"/>
</dbReference>
<accession>A0ABV5K6M2</accession>
<protein>
    <recommendedName>
        <fullName evidence="4">HEAT repeat domain-containing protein</fullName>
    </recommendedName>
</protein>
<dbReference type="Proteomes" id="UP001589750">
    <property type="component" value="Unassembled WGS sequence"/>
</dbReference>
<reference evidence="2 3" key="1">
    <citation type="submission" date="2024-09" db="EMBL/GenBank/DDBJ databases">
        <authorList>
            <person name="Sun Q."/>
            <person name="Mori K."/>
        </authorList>
    </citation>
    <scope>NUCLEOTIDE SEQUENCE [LARGE SCALE GENOMIC DNA]</scope>
    <source>
        <strain evidence="2 3">JCM 9626</strain>
    </source>
</reference>
<gene>
    <name evidence="2" type="ORF">ACFFRI_00440</name>
</gene>
<sequence length="297" mass="33134">MAYTLDADVSGSIDIDEYIDFVTRTVDLNDEDSILESASMLKALSNNSEFIATRFNDELLAWSEFQTGNGYSSQTLMLGQGEKFAVRANMWVPTGADRDIWDWESHLYAYSRPHDHNFSFMTVGYFGPGYETSIYEYDPRAVVGTAGETVDLEFLEDTSLPAGKVMFYRASRDIHVQAPPPAFSMSINLMIVSADFGSRDQYWFDLESQKVTGHVQTPAASQMLMCHLARWFASDSTMDTLDHLTERAINPRVRLAALDSLAAMQPGERETLVRRAADDPSPLVQDFANGTPSDGPT</sequence>
<feature type="compositionally biased region" description="Polar residues" evidence="1">
    <location>
        <begin position="288"/>
        <end position="297"/>
    </location>
</feature>